<dbReference type="InterPro" id="IPR001611">
    <property type="entry name" value="Leu-rich_rpt"/>
</dbReference>
<dbReference type="RefSeq" id="XP_025412918.1">
    <property type="nucleotide sequence ID" value="XM_025557133.1"/>
</dbReference>
<dbReference type="InterPro" id="IPR032675">
    <property type="entry name" value="LRR_dom_sf"/>
</dbReference>
<organism evidence="1 2">
    <name type="scientific">Sipha flava</name>
    <name type="common">yellow sugarcane aphid</name>
    <dbReference type="NCBI Taxonomy" id="143950"/>
    <lineage>
        <taxon>Eukaryota</taxon>
        <taxon>Metazoa</taxon>
        <taxon>Ecdysozoa</taxon>
        <taxon>Arthropoda</taxon>
        <taxon>Hexapoda</taxon>
        <taxon>Insecta</taxon>
        <taxon>Pterygota</taxon>
        <taxon>Neoptera</taxon>
        <taxon>Paraneoptera</taxon>
        <taxon>Hemiptera</taxon>
        <taxon>Sternorrhyncha</taxon>
        <taxon>Aphidomorpha</taxon>
        <taxon>Aphidoidea</taxon>
        <taxon>Aphididae</taxon>
        <taxon>Sipha</taxon>
    </lineage>
</organism>
<protein>
    <submittedName>
        <fullName evidence="2">Uncharacterized protein LOC112685295</fullName>
    </submittedName>
</protein>
<name>A0A8B8FQZ4_9HEMI</name>
<dbReference type="OrthoDB" id="694479at2759"/>
<dbReference type="AlphaFoldDB" id="A0A8B8FQZ4"/>
<evidence type="ECO:0000313" key="2">
    <source>
        <dbReference type="RefSeq" id="XP_025412918.1"/>
    </source>
</evidence>
<dbReference type="Gene3D" id="3.80.10.10">
    <property type="entry name" value="Ribonuclease Inhibitor"/>
    <property type="match status" value="1"/>
</dbReference>
<evidence type="ECO:0000313" key="1">
    <source>
        <dbReference type="Proteomes" id="UP000694846"/>
    </source>
</evidence>
<keyword evidence="1" id="KW-1185">Reference proteome</keyword>
<dbReference type="PROSITE" id="PS51450">
    <property type="entry name" value="LRR"/>
    <property type="match status" value="1"/>
</dbReference>
<dbReference type="SUPFAM" id="SSF52058">
    <property type="entry name" value="L domain-like"/>
    <property type="match status" value="1"/>
</dbReference>
<sequence length="204" mass="22914">MYSKINKLLLSDNVVHEVPAGLPKSLVHLNLNKNPIKSMDQLSRAVGLQVLSRCGLAMYPALDVSGNELLNDLDPVALVATCRLYWLNVIGCTALFRLLESRCRCLSAVQWTRNHKILMFGMPPCPVANGTSVTDKCTAPTALHQAMTLFERCTDEWDRRNTYHRSIGLWLVITVVEVTVPMYVRWRNCRDAISKAGSDMHSDE</sequence>
<dbReference type="Proteomes" id="UP000694846">
    <property type="component" value="Unplaced"/>
</dbReference>
<accession>A0A8B8FQZ4</accession>
<gene>
    <name evidence="2" type="primary">LOC112685295</name>
</gene>
<dbReference type="GeneID" id="112685295"/>
<reference evidence="2" key="1">
    <citation type="submission" date="2025-08" db="UniProtKB">
        <authorList>
            <consortium name="RefSeq"/>
        </authorList>
    </citation>
    <scope>IDENTIFICATION</scope>
    <source>
        <tissue evidence="2">Whole body</tissue>
    </source>
</reference>
<proteinExistence type="predicted"/>